<dbReference type="RefSeq" id="WP_092817857.1">
    <property type="nucleotide sequence ID" value="NZ_FNWU01000020.1"/>
</dbReference>
<organism evidence="1 2">
    <name type="scientific">Halopenitus malekzadehii</name>
    <dbReference type="NCBI Taxonomy" id="1267564"/>
    <lineage>
        <taxon>Archaea</taxon>
        <taxon>Methanobacteriati</taxon>
        <taxon>Methanobacteriota</taxon>
        <taxon>Stenosarchaea group</taxon>
        <taxon>Halobacteria</taxon>
        <taxon>Halobacteriales</taxon>
        <taxon>Haloferacaceae</taxon>
        <taxon>Halopenitus</taxon>
    </lineage>
</organism>
<evidence type="ECO:0000313" key="1">
    <source>
        <dbReference type="EMBL" id="SEH64765.1"/>
    </source>
</evidence>
<reference evidence="1 2" key="1">
    <citation type="submission" date="2016-10" db="EMBL/GenBank/DDBJ databases">
        <authorList>
            <person name="de Groot N.N."/>
        </authorList>
    </citation>
    <scope>NUCLEOTIDE SEQUENCE [LARGE SCALE GENOMIC DNA]</scope>
    <source>
        <strain evidence="1 2">IBRC-M10418</strain>
    </source>
</reference>
<name>A0A1H6JVV5_9EURY</name>
<protein>
    <submittedName>
        <fullName evidence="1">Uncharacterized protein</fullName>
    </submittedName>
</protein>
<keyword evidence="2" id="KW-1185">Reference proteome</keyword>
<dbReference type="STRING" id="1267564.SAMN05192561_1207"/>
<dbReference type="Proteomes" id="UP000199215">
    <property type="component" value="Unassembled WGS sequence"/>
</dbReference>
<proteinExistence type="predicted"/>
<dbReference type="OrthoDB" id="228403at2157"/>
<evidence type="ECO:0000313" key="2">
    <source>
        <dbReference type="Proteomes" id="UP000199215"/>
    </source>
</evidence>
<dbReference type="AlphaFoldDB" id="A0A1H6JVV5"/>
<dbReference type="Pfam" id="PF24399">
    <property type="entry name" value="DUF7543"/>
    <property type="match status" value="1"/>
</dbReference>
<sequence>MSWRVRRDRDGITEWERSDGLASIRKRDRGDGEGYVVRVDRLEQAPEGRTYRRESVADEAAADELVDDWREAFDRPS</sequence>
<gene>
    <name evidence="1" type="ORF">SAMN05192561_1207</name>
</gene>
<dbReference type="InterPro" id="IPR055965">
    <property type="entry name" value="DUF7543"/>
</dbReference>
<accession>A0A1H6JVV5</accession>
<dbReference type="EMBL" id="FNWU01000020">
    <property type="protein sequence ID" value="SEH64765.1"/>
    <property type="molecule type" value="Genomic_DNA"/>
</dbReference>